<dbReference type="Pfam" id="PF01084">
    <property type="entry name" value="Ribosomal_S18"/>
    <property type="match status" value="1"/>
</dbReference>
<dbReference type="OrthoDB" id="21463at2759"/>
<dbReference type="AlphaFoldDB" id="A0A9P5Z9N2"/>
<dbReference type="PRINTS" id="PR00974">
    <property type="entry name" value="RIBOSOMALS18"/>
</dbReference>
<keyword evidence="6" id="KW-1185">Reference proteome</keyword>
<evidence type="ECO:0000313" key="5">
    <source>
        <dbReference type="EMBL" id="KAF9482519.1"/>
    </source>
</evidence>
<reference evidence="5" key="1">
    <citation type="submission" date="2020-11" db="EMBL/GenBank/DDBJ databases">
        <authorList>
            <consortium name="DOE Joint Genome Institute"/>
            <person name="Ahrendt S."/>
            <person name="Riley R."/>
            <person name="Andreopoulos W."/>
            <person name="Labutti K."/>
            <person name="Pangilinan J."/>
            <person name="Ruiz-Duenas F.J."/>
            <person name="Barrasa J.M."/>
            <person name="Sanchez-Garcia M."/>
            <person name="Camarero S."/>
            <person name="Miyauchi S."/>
            <person name="Serrano A."/>
            <person name="Linde D."/>
            <person name="Babiker R."/>
            <person name="Drula E."/>
            <person name="Ayuso-Fernandez I."/>
            <person name="Pacheco R."/>
            <person name="Padilla G."/>
            <person name="Ferreira P."/>
            <person name="Barriuso J."/>
            <person name="Kellner H."/>
            <person name="Castanera R."/>
            <person name="Alfaro M."/>
            <person name="Ramirez L."/>
            <person name="Pisabarro A.G."/>
            <person name="Kuo A."/>
            <person name="Tritt A."/>
            <person name="Lipzen A."/>
            <person name="He G."/>
            <person name="Yan M."/>
            <person name="Ng V."/>
            <person name="Cullen D."/>
            <person name="Martin F."/>
            <person name="Rosso M.-N."/>
            <person name="Henrissat B."/>
            <person name="Hibbett D."/>
            <person name="Martinez A.T."/>
            <person name="Grigoriev I.V."/>
        </authorList>
    </citation>
    <scope>NUCLEOTIDE SEQUENCE</scope>
    <source>
        <strain evidence="5">CIRM-BRFM 674</strain>
    </source>
</reference>
<accession>A0A9P5Z9N2</accession>
<dbReference type="InterPro" id="IPR036870">
    <property type="entry name" value="Ribosomal_bS18_sf"/>
</dbReference>
<dbReference type="Gene3D" id="4.10.640.10">
    <property type="entry name" value="Ribosomal protein S18"/>
    <property type="match status" value="1"/>
</dbReference>
<organism evidence="5 6">
    <name type="scientific">Pholiota conissans</name>
    <dbReference type="NCBI Taxonomy" id="109636"/>
    <lineage>
        <taxon>Eukaryota</taxon>
        <taxon>Fungi</taxon>
        <taxon>Dikarya</taxon>
        <taxon>Basidiomycota</taxon>
        <taxon>Agaricomycotina</taxon>
        <taxon>Agaricomycetes</taxon>
        <taxon>Agaricomycetidae</taxon>
        <taxon>Agaricales</taxon>
        <taxon>Agaricineae</taxon>
        <taxon>Strophariaceae</taxon>
        <taxon>Pholiota</taxon>
    </lineage>
</organism>
<evidence type="ECO:0000313" key="6">
    <source>
        <dbReference type="Proteomes" id="UP000807469"/>
    </source>
</evidence>
<proteinExistence type="inferred from homology"/>
<evidence type="ECO:0000256" key="1">
    <source>
        <dbReference type="ARBA" id="ARBA00005589"/>
    </source>
</evidence>
<dbReference type="PANTHER" id="PTHR13479:SF40">
    <property type="entry name" value="SMALL RIBOSOMAL SUBUNIT PROTEIN BS18M"/>
    <property type="match status" value="1"/>
</dbReference>
<keyword evidence="2" id="KW-0689">Ribosomal protein</keyword>
<dbReference type="GO" id="GO:0005763">
    <property type="term" value="C:mitochondrial small ribosomal subunit"/>
    <property type="evidence" value="ECO:0007669"/>
    <property type="project" value="TreeGrafter"/>
</dbReference>
<dbReference type="GO" id="GO:0032543">
    <property type="term" value="P:mitochondrial translation"/>
    <property type="evidence" value="ECO:0007669"/>
    <property type="project" value="TreeGrafter"/>
</dbReference>
<comment type="caution">
    <text evidence="5">The sequence shown here is derived from an EMBL/GenBank/DDBJ whole genome shotgun (WGS) entry which is preliminary data.</text>
</comment>
<dbReference type="SUPFAM" id="SSF46911">
    <property type="entry name" value="Ribosomal protein S18"/>
    <property type="match status" value="1"/>
</dbReference>
<protein>
    <recommendedName>
        <fullName evidence="4">Small ribosomal subunit protein bS18m</fullName>
    </recommendedName>
</protein>
<dbReference type="GO" id="GO:0003735">
    <property type="term" value="F:structural constituent of ribosome"/>
    <property type="evidence" value="ECO:0007669"/>
    <property type="project" value="InterPro"/>
</dbReference>
<comment type="similarity">
    <text evidence="1">Belongs to the bacterial ribosomal protein bS18 family.</text>
</comment>
<dbReference type="PANTHER" id="PTHR13479">
    <property type="entry name" value="30S RIBOSOMAL PROTEIN S18"/>
    <property type="match status" value="1"/>
</dbReference>
<dbReference type="Proteomes" id="UP000807469">
    <property type="component" value="Unassembled WGS sequence"/>
</dbReference>
<dbReference type="GO" id="GO:0070181">
    <property type="term" value="F:small ribosomal subunit rRNA binding"/>
    <property type="evidence" value="ECO:0007669"/>
    <property type="project" value="TreeGrafter"/>
</dbReference>
<evidence type="ECO:0000256" key="3">
    <source>
        <dbReference type="ARBA" id="ARBA00023274"/>
    </source>
</evidence>
<dbReference type="InterPro" id="IPR001648">
    <property type="entry name" value="Ribosomal_bS18"/>
</dbReference>
<gene>
    <name evidence="5" type="ORF">BDN70DRAFT_875095</name>
</gene>
<evidence type="ECO:0000256" key="4">
    <source>
        <dbReference type="ARBA" id="ARBA00035264"/>
    </source>
</evidence>
<dbReference type="EMBL" id="MU155165">
    <property type="protein sequence ID" value="KAF9482519.1"/>
    <property type="molecule type" value="Genomic_DNA"/>
</dbReference>
<keyword evidence="3" id="KW-0687">Ribonucleoprotein</keyword>
<sequence>MFLTCFCFQVILPNDLTYQKALKKPRIYRKQGVAPGPEITRHKDLFHQFDLDPRHFTNNGTLLSHFVTEMGKIKSRDQTFLTLKSQRLVGRTIRRAKMMGIIPALSKGFKRYF</sequence>
<evidence type="ECO:0000256" key="2">
    <source>
        <dbReference type="ARBA" id="ARBA00022980"/>
    </source>
</evidence>
<name>A0A9P5Z9N2_9AGAR</name>